<reference evidence="1 2" key="1">
    <citation type="submission" date="2021-06" db="EMBL/GenBank/DDBJ databases">
        <authorList>
            <person name="Sun Q."/>
            <person name="Li D."/>
        </authorList>
    </citation>
    <scope>NUCLEOTIDE SEQUENCE [LARGE SCALE GENOMIC DNA]</scope>
    <source>
        <strain evidence="1 2">MSJ-5</strain>
    </source>
</reference>
<evidence type="ECO:0000313" key="2">
    <source>
        <dbReference type="Proteomes" id="UP000779508"/>
    </source>
</evidence>
<dbReference type="RefSeq" id="WP_216418329.1">
    <property type="nucleotide sequence ID" value="NZ_JAHLQK010000005.1"/>
</dbReference>
<dbReference type="InterPro" id="IPR050353">
    <property type="entry name" value="PyrK_electron_transfer"/>
</dbReference>
<organism evidence="1 2">
    <name type="scientific">Alkaliphilus flagellatus</name>
    <dbReference type="NCBI Taxonomy" id="2841507"/>
    <lineage>
        <taxon>Bacteria</taxon>
        <taxon>Bacillati</taxon>
        <taxon>Bacillota</taxon>
        <taxon>Clostridia</taxon>
        <taxon>Peptostreptococcales</taxon>
        <taxon>Natronincolaceae</taxon>
        <taxon>Alkaliphilus</taxon>
    </lineage>
</organism>
<dbReference type="Proteomes" id="UP000779508">
    <property type="component" value="Unassembled WGS sequence"/>
</dbReference>
<dbReference type="PANTHER" id="PTHR43513:SF3">
    <property type="entry name" value="DIHYDROOROTATE DEHYDROGENASE B (NAD(+)), ELECTRON TRANSFER SUBUNIT-RELATED"/>
    <property type="match status" value="1"/>
</dbReference>
<keyword evidence="2" id="KW-1185">Reference proteome</keyword>
<dbReference type="CDD" id="cd06192">
    <property type="entry name" value="DHOD_e_trans_like"/>
    <property type="match status" value="1"/>
</dbReference>
<comment type="caution">
    <text evidence="1">The sequence shown here is derived from an EMBL/GenBank/DDBJ whole genome shotgun (WGS) entry which is preliminary data.</text>
</comment>
<gene>
    <name evidence="1" type="ORF">KQI88_13970</name>
</gene>
<evidence type="ECO:0000313" key="1">
    <source>
        <dbReference type="EMBL" id="MBU5677526.1"/>
    </source>
</evidence>
<protein>
    <submittedName>
        <fullName evidence="1">Sulfide/dihydroorotate dehydrogenase-like FAD/NAD-binding protein</fullName>
    </submittedName>
</protein>
<accession>A0ABS6G4W4</accession>
<dbReference type="PANTHER" id="PTHR43513">
    <property type="entry name" value="DIHYDROOROTATE DEHYDROGENASE B (NAD(+)), ELECTRON TRANSFER SUBUNIT"/>
    <property type="match status" value="1"/>
</dbReference>
<dbReference type="EMBL" id="JAHLQK010000005">
    <property type="protein sequence ID" value="MBU5677526.1"/>
    <property type="molecule type" value="Genomic_DNA"/>
</dbReference>
<proteinExistence type="predicted"/>
<sequence>MDFKQWQCVDAGSEYCPCYLAEENDCITCTQLQGKSYCDCNWRGVCIYNDFYFLENKRKDTRTAQEFPILDGKVVNDIIILSIQVTKYMARVLKQPGSYVFVRDKNNDYFFDVPISIMDSDEEKSLIKIAIEVRGVKTKKLMGYGDTIMIRGPYWNGIFGLDYLKTTKNDRCLVLARGIAQAPAILAIKQLLKNNNNVDIIVNKRAHEYNFINEYFNLDSIQEVDMGSNDVAILCRRLMEENNYKLIFIGGSDSLQRKIIKNIEELNQVKFVTTNNNAICCGEGICGACAKMNEDGIWIKTCKVQRVD</sequence>
<dbReference type="NCBIfam" id="NF004470">
    <property type="entry name" value="PRK05802.1"/>
    <property type="match status" value="1"/>
</dbReference>
<name>A0ABS6G4W4_9FIRM</name>